<feature type="transmembrane region" description="Helical" evidence="1">
    <location>
        <begin position="115"/>
        <end position="134"/>
    </location>
</feature>
<accession>A0A1J4N0J3</accession>
<protein>
    <submittedName>
        <fullName evidence="2">Uncharacterized protein</fullName>
    </submittedName>
</protein>
<organism evidence="2 3">
    <name type="scientific">Nocardioides luteus</name>
    <dbReference type="NCBI Taxonomy" id="1844"/>
    <lineage>
        <taxon>Bacteria</taxon>
        <taxon>Bacillati</taxon>
        <taxon>Actinomycetota</taxon>
        <taxon>Actinomycetes</taxon>
        <taxon>Propionibacteriales</taxon>
        <taxon>Nocardioidaceae</taxon>
        <taxon>Nocardioides</taxon>
    </lineage>
</organism>
<name>A0A1J4N0J3_9ACTN</name>
<sequence length="163" mass="16844">MPTPALRSAQMLALAFMSMIVVLGVVVYLSVPDADLGLPSTYVIGGQVAAGVVIALIVSTIGFRVAPITTGTSPEEAKGEALQKHQMSLILRLVLSELVALVSLALAFILTEGQVMTYIIGGAISVVLMGLFAYPSAGNIRRVEASLDSAGAQSRLADAFGVL</sequence>
<keyword evidence="1" id="KW-0812">Transmembrane</keyword>
<keyword evidence="1" id="KW-0472">Membrane</keyword>
<evidence type="ECO:0000313" key="3">
    <source>
        <dbReference type="Proteomes" id="UP000033772"/>
    </source>
</evidence>
<feature type="transmembrane region" description="Helical" evidence="1">
    <location>
        <begin position="89"/>
        <end position="109"/>
    </location>
</feature>
<dbReference type="AlphaFoldDB" id="A0A1J4N0J3"/>
<dbReference type="Proteomes" id="UP000033772">
    <property type="component" value="Unassembled WGS sequence"/>
</dbReference>
<dbReference type="RefSeq" id="WP_045549745.1">
    <property type="nucleotide sequence ID" value="NZ_JZDQ02000051.1"/>
</dbReference>
<feature type="transmembrane region" description="Helical" evidence="1">
    <location>
        <begin position="12"/>
        <end position="31"/>
    </location>
</feature>
<evidence type="ECO:0000313" key="2">
    <source>
        <dbReference type="EMBL" id="OIJ23913.1"/>
    </source>
</evidence>
<dbReference type="OrthoDB" id="3781931at2"/>
<comment type="caution">
    <text evidence="2">The sequence shown here is derived from an EMBL/GenBank/DDBJ whole genome shotgun (WGS) entry which is preliminary data.</text>
</comment>
<proteinExistence type="predicted"/>
<gene>
    <name evidence="2" type="ORF">UG56_025635</name>
</gene>
<keyword evidence="3" id="KW-1185">Reference proteome</keyword>
<keyword evidence="1" id="KW-1133">Transmembrane helix</keyword>
<feature type="transmembrane region" description="Helical" evidence="1">
    <location>
        <begin position="43"/>
        <end position="68"/>
    </location>
</feature>
<dbReference type="EMBL" id="JZDQ02000051">
    <property type="protein sequence ID" value="OIJ23913.1"/>
    <property type="molecule type" value="Genomic_DNA"/>
</dbReference>
<reference evidence="2" key="1">
    <citation type="submission" date="2016-10" db="EMBL/GenBank/DDBJ databases">
        <title>Draft Genome Sequence of Nocardioides luteus Strain BAFB, an Alkane-Degrading Bacterium Isolated from JP-7 Polluted Soil.</title>
        <authorList>
            <person name="Brown L."/>
            <person name="Ruiz O.N."/>
            <person name="Gunasekera T."/>
        </authorList>
    </citation>
    <scope>NUCLEOTIDE SEQUENCE [LARGE SCALE GENOMIC DNA]</scope>
    <source>
        <strain evidence="2">BAFB</strain>
    </source>
</reference>
<evidence type="ECO:0000256" key="1">
    <source>
        <dbReference type="SAM" id="Phobius"/>
    </source>
</evidence>